<dbReference type="HOGENOM" id="CLU_063514_0_0_1"/>
<dbReference type="VEuPathDB" id="MicrosporidiaDB:EDEG_01447"/>
<evidence type="ECO:0000313" key="2">
    <source>
        <dbReference type="EMBL" id="EJW04291.1"/>
    </source>
</evidence>
<protein>
    <submittedName>
        <fullName evidence="2">Uncharacterized protein</fullName>
    </submittedName>
</protein>
<proteinExistence type="predicted"/>
<keyword evidence="1" id="KW-1133">Transmembrane helix</keyword>
<dbReference type="AlphaFoldDB" id="J9D940"/>
<keyword evidence="1" id="KW-0812">Transmembrane</keyword>
<sequence length="231" mass="26542">MDLISKEGFRLDGRLKNEHRNIQLEHKILNNMHHIEFIQGETAILATLRTDAYDKINKRKDDRIEFSIVFCDSGLNDRTKHDHIIEELIDILKNTYNNLIISDKVLVEIKIKQNDGGLLASLFNTITVLLCVGGVGMLDLCIGFTVGLYRNRNTKTNTILFDLNRDEERCPSNMVIGFAPHRKTILYITTTKISMDDFRCVYDQAVVGVNVIFQFISDFLKNGKSKKDFLE</sequence>
<dbReference type="SUPFAM" id="SSF54211">
    <property type="entry name" value="Ribosomal protein S5 domain 2-like"/>
    <property type="match status" value="1"/>
</dbReference>
<dbReference type="EMBL" id="AFBI03000020">
    <property type="protein sequence ID" value="EJW04291.1"/>
    <property type="molecule type" value="Genomic_DNA"/>
</dbReference>
<dbReference type="FunCoup" id="J9D940">
    <property type="interactions" value="149"/>
</dbReference>
<dbReference type="GO" id="GO:0000176">
    <property type="term" value="C:nuclear exosome (RNase complex)"/>
    <property type="evidence" value="ECO:0007669"/>
    <property type="project" value="TreeGrafter"/>
</dbReference>
<dbReference type="PANTHER" id="PTHR11953:SF0">
    <property type="entry name" value="EXOSOME COMPLEX COMPONENT RRP41"/>
    <property type="match status" value="1"/>
</dbReference>
<dbReference type="GO" id="GO:0003723">
    <property type="term" value="F:RNA binding"/>
    <property type="evidence" value="ECO:0007669"/>
    <property type="project" value="TreeGrafter"/>
</dbReference>
<dbReference type="InterPro" id="IPR036345">
    <property type="entry name" value="ExoRNase_PH_dom2_sf"/>
</dbReference>
<keyword evidence="1" id="KW-0472">Membrane</keyword>
<dbReference type="InterPro" id="IPR027408">
    <property type="entry name" value="PNPase/RNase_PH_dom_sf"/>
</dbReference>
<name>J9D940_EDHAE</name>
<dbReference type="PANTHER" id="PTHR11953">
    <property type="entry name" value="EXOSOME COMPLEX COMPONENT"/>
    <property type="match status" value="1"/>
</dbReference>
<dbReference type="GO" id="GO:0071028">
    <property type="term" value="P:nuclear mRNA surveillance"/>
    <property type="evidence" value="ECO:0007669"/>
    <property type="project" value="TreeGrafter"/>
</dbReference>
<keyword evidence="3" id="KW-1185">Reference proteome</keyword>
<dbReference type="GO" id="GO:0071051">
    <property type="term" value="P:poly(A)-dependent snoRNA 3'-end processing"/>
    <property type="evidence" value="ECO:0007669"/>
    <property type="project" value="TreeGrafter"/>
</dbReference>
<comment type="caution">
    <text evidence="2">The sequence shown here is derived from an EMBL/GenBank/DDBJ whole genome shotgun (WGS) entry which is preliminary data.</text>
</comment>
<dbReference type="Gene3D" id="3.30.230.70">
    <property type="entry name" value="GHMP Kinase, N-terminal domain"/>
    <property type="match status" value="1"/>
</dbReference>
<dbReference type="InterPro" id="IPR050080">
    <property type="entry name" value="RNase_PH"/>
</dbReference>
<dbReference type="GO" id="GO:0034475">
    <property type="term" value="P:U4 snRNA 3'-end processing"/>
    <property type="evidence" value="ECO:0007669"/>
    <property type="project" value="TreeGrafter"/>
</dbReference>
<dbReference type="GO" id="GO:0000177">
    <property type="term" value="C:cytoplasmic exosome (RNase complex)"/>
    <property type="evidence" value="ECO:0007669"/>
    <property type="project" value="TreeGrafter"/>
</dbReference>
<dbReference type="InParanoid" id="J9D940"/>
<feature type="transmembrane region" description="Helical" evidence="1">
    <location>
        <begin position="126"/>
        <end position="149"/>
    </location>
</feature>
<gene>
    <name evidence="2" type="ORF">EDEG_01447</name>
</gene>
<accession>J9D940</accession>
<evidence type="ECO:0000313" key="3">
    <source>
        <dbReference type="Proteomes" id="UP000003163"/>
    </source>
</evidence>
<dbReference type="SUPFAM" id="SSF55666">
    <property type="entry name" value="Ribonuclease PH domain 2-like"/>
    <property type="match status" value="1"/>
</dbReference>
<dbReference type="GO" id="GO:0005730">
    <property type="term" value="C:nucleolus"/>
    <property type="evidence" value="ECO:0007669"/>
    <property type="project" value="TreeGrafter"/>
</dbReference>
<dbReference type="Proteomes" id="UP000003163">
    <property type="component" value="Unassembled WGS sequence"/>
</dbReference>
<dbReference type="STRING" id="1003232.J9D940"/>
<reference evidence="2 3" key="1">
    <citation type="submission" date="2011-08" db="EMBL/GenBank/DDBJ databases">
        <authorList>
            <person name="Liu Z.J."/>
            <person name="Shi F.L."/>
            <person name="Lu J.Q."/>
            <person name="Li M."/>
            <person name="Wang Z.L."/>
        </authorList>
    </citation>
    <scope>NUCLEOTIDE SEQUENCE [LARGE SCALE GENOMIC DNA]</scope>
    <source>
        <strain evidence="2 3">USNM 41457</strain>
    </source>
</reference>
<evidence type="ECO:0000256" key="1">
    <source>
        <dbReference type="SAM" id="Phobius"/>
    </source>
</evidence>
<dbReference type="GO" id="GO:0016075">
    <property type="term" value="P:rRNA catabolic process"/>
    <property type="evidence" value="ECO:0007669"/>
    <property type="project" value="TreeGrafter"/>
</dbReference>
<reference evidence="3" key="2">
    <citation type="submission" date="2015-07" db="EMBL/GenBank/DDBJ databases">
        <title>Contrasting host-pathogen interactions and genome evolution in two generalist and specialist microsporidian pathogens of mosquitoes.</title>
        <authorList>
            <consortium name="The Broad Institute Genomics Platform"/>
            <consortium name="The Broad Institute Genome Sequencing Center for Infectious Disease"/>
            <person name="Cuomo C.A."/>
            <person name="Sanscrainte N.D."/>
            <person name="Goldberg J.M."/>
            <person name="Heiman D."/>
            <person name="Young S."/>
            <person name="Zeng Q."/>
            <person name="Becnel J.J."/>
            <person name="Birren B.W."/>
        </authorList>
    </citation>
    <scope>NUCLEOTIDE SEQUENCE [LARGE SCALE GENOMIC DNA]</scope>
    <source>
        <strain evidence="3">USNM 41457</strain>
    </source>
</reference>
<organism evidence="2 3">
    <name type="scientific">Edhazardia aedis (strain USNM 41457)</name>
    <name type="common">Microsporidian parasite</name>
    <dbReference type="NCBI Taxonomy" id="1003232"/>
    <lineage>
        <taxon>Eukaryota</taxon>
        <taxon>Fungi</taxon>
        <taxon>Fungi incertae sedis</taxon>
        <taxon>Microsporidia</taxon>
        <taxon>Edhazardia</taxon>
    </lineage>
</organism>
<dbReference type="InterPro" id="IPR020568">
    <property type="entry name" value="Ribosomal_Su5_D2-typ_SF"/>
</dbReference>
<dbReference type="OrthoDB" id="437922at2759"/>